<dbReference type="EMBL" id="JANFAV010000017">
    <property type="protein sequence ID" value="MCW6536914.1"/>
    <property type="molecule type" value="Genomic_DNA"/>
</dbReference>
<dbReference type="GO" id="GO:0008115">
    <property type="term" value="F:sarcosine oxidase activity"/>
    <property type="evidence" value="ECO:0007669"/>
    <property type="project" value="InterPro"/>
</dbReference>
<dbReference type="InterPro" id="IPR006279">
    <property type="entry name" value="SoxD"/>
</dbReference>
<name>A0AA42CS44_9SPHN</name>
<dbReference type="NCBIfam" id="TIGR01374">
    <property type="entry name" value="soxD"/>
    <property type="match status" value="1"/>
</dbReference>
<organism evidence="1 2">
    <name type="scientific">Sphingomonas lycopersici</name>
    <dbReference type="NCBI Taxonomy" id="2951807"/>
    <lineage>
        <taxon>Bacteria</taxon>
        <taxon>Pseudomonadati</taxon>
        <taxon>Pseudomonadota</taxon>
        <taxon>Alphaproteobacteria</taxon>
        <taxon>Sphingomonadales</taxon>
        <taxon>Sphingomonadaceae</taxon>
        <taxon>Sphingomonas</taxon>
    </lineage>
</organism>
<evidence type="ECO:0000313" key="2">
    <source>
        <dbReference type="Proteomes" id="UP001165565"/>
    </source>
</evidence>
<reference evidence="1" key="1">
    <citation type="submission" date="2022-06" db="EMBL/GenBank/DDBJ databases">
        <title>Sphingomonas sp. nov. isolated from rhizosphere soil of tomato.</title>
        <authorList>
            <person name="Dong H."/>
            <person name="Gao R."/>
        </authorList>
    </citation>
    <scope>NUCLEOTIDE SEQUENCE</scope>
    <source>
        <strain evidence="1">MMSM24</strain>
    </source>
</reference>
<dbReference type="RefSeq" id="WP_265270734.1">
    <property type="nucleotide sequence ID" value="NZ_JANFAV010000017.1"/>
</dbReference>
<comment type="caution">
    <text evidence="1">The sequence shown here is derived from an EMBL/GenBank/DDBJ whole genome shotgun (WGS) entry which is preliminary data.</text>
</comment>
<dbReference type="InterPro" id="IPR038561">
    <property type="entry name" value="SoxD_sf"/>
</dbReference>
<dbReference type="Pfam" id="PF04267">
    <property type="entry name" value="SoxD"/>
    <property type="match status" value="1"/>
</dbReference>
<evidence type="ECO:0000313" key="1">
    <source>
        <dbReference type="EMBL" id="MCW6536914.1"/>
    </source>
</evidence>
<protein>
    <submittedName>
        <fullName evidence="1">Sarcosine oxidase subunit delta</fullName>
    </submittedName>
</protein>
<dbReference type="Proteomes" id="UP001165565">
    <property type="component" value="Unassembled WGS sequence"/>
</dbReference>
<accession>A0AA42CS44</accession>
<dbReference type="Gene3D" id="3.30.2270.10">
    <property type="entry name" value="Folate-binding superfamily"/>
    <property type="match status" value="1"/>
</dbReference>
<sequence length="96" mass="11084">MFLIDCPYCGPRAESEFRCGGETHIERPGPYDEVTDEAWSDYLFYRQNPKAEHRERWVHAAGCRRWFNVARDTVTHRIIAVYAIGETLPAAAGEPR</sequence>
<dbReference type="GO" id="GO:0046653">
    <property type="term" value="P:tetrahydrofolate metabolic process"/>
    <property type="evidence" value="ECO:0007669"/>
    <property type="project" value="InterPro"/>
</dbReference>
<proteinExistence type="predicted"/>
<gene>
    <name evidence="1" type="ORF">NEE01_19220</name>
</gene>
<keyword evidence="2" id="KW-1185">Reference proteome</keyword>
<dbReference type="AlphaFoldDB" id="A0AA42CS44"/>